<dbReference type="Proteomes" id="UP001156831">
    <property type="component" value="Unassembled WGS sequence"/>
</dbReference>
<feature type="region of interest" description="Disordered" evidence="1">
    <location>
        <begin position="186"/>
        <end position="235"/>
    </location>
</feature>
<evidence type="ECO:0000313" key="3">
    <source>
        <dbReference type="EMBL" id="MDH5829163.1"/>
    </source>
</evidence>
<dbReference type="RefSeq" id="WP_280599181.1">
    <property type="nucleotide sequence ID" value="NZ_JARXRN010000016.1"/>
</dbReference>
<organism evidence="3 4">
    <name type="scientific">Luteimonas rhizosphaericola</name>
    <dbReference type="NCBI Taxonomy" id="3042024"/>
    <lineage>
        <taxon>Bacteria</taxon>
        <taxon>Pseudomonadati</taxon>
        <taxon>Pseudomonadota</taxon>
        <taxon>Gammaproteobacteria</taxon>
        <taxon>Lysobacterales</taxon>
        <taxon>Lysobacteraceae</taxon>
        <taxon>Luteimonas</taxon>
    </lineage>
</organism>
<feature type="domain" description="Extensin-like C-terminal" evidence="2">
    <location>
        <begin position="65"/>
        <end position="191"/>
    </location>
</feature>
<evidence type="ECO:0000313" key="4">
    <source>
        <dbReference type="Proteomes" id="UP001156831"/>
    </source>
</evidence>
<gene>
    <name evidence="3" type="ORF">QFW80_01345</name>
</gene>
<proteinExistence type="predicted"/>
<dbReference type="Pfam" id="PF06904">
    <property type="entry name" value="Extensin-like_C"/>
    <property type="match status" value="2"/>
</dbReference>
<feature type="compositionally biased region" description="Low complexity" evidence="1">
    <location>
        <begin position="213"/>
        <end position="235"/>
    </location>
</feature>
<name>A0ABT6JEQ8_9GAMM</name>
<dbReference type="EMBL" id="JARXRN010000016">
    <property type="protein sequence ID" value="MDH5829163.1"/>
    <property type="molecule type" value="Genomic_DNA"/>
</dbReference>
<keyword evidence="4" id="KW-1185">Reference proteome</keyword>
<comment type="caution">
    <text evidence="3">The sequence shown here is derived from an EMBL/GenBank/DDBJ whole genome shotgun (WGS) entry which is preliminary data.</text>
</comment>
<evidence type="ECO:0000256" key="1">
    <source>
        <dbReference type="SAM" id="MobiDB-lite"/>
    </source>
</evidence>
<evidence type="ECO:0000259" key="2">
    <source>
        <dbReference type="Pfam" id="PF06904"/>
    </source>
</evidence>
<feature type="domain" description="Extensin-like C-terminal" evidence="2">
    <location>
        <begin position="239"/>
        <end position="282"/>
    </location>
</feature>
<sequence>MSSTPRRRYGGLLFLLLLVLLAWALFSGALQVPDRWNPFAPLRIDDTPNLLTRYKLDRASADRAACRQALAQADMRLQPMEDRVTGEGCGFDNAVRISRTSVAVGEAFSLSCRAALSLAMWERHALQQAAGTHLGSPVARIEHFGSYSCRNLYGREAGRRSRHATADALDIAGFVLEDGRRVRVLGDWGGADPPQAGGDTSDTTASSEREAEAAAAPGADAPASNAIPEPAAAPEPLTDDAAFLRAVRDGACQWFDAVLGPDYNAAHADHFHFDRGGGRICR</sequence>
<dbReference type="InterPro" id="IPR009683">
    <property type="entry name" value="Extensin-like_C"/>
</dbReference>
<reference evidence="3 4" key="1">
    <citation type="submission" date="2023-04" db="EMBL/GenBank/DDBJ databases">
        <title>Luteimonas sp. M1R5S18.</title>
        <authorList>
            <person name="Sun J.-Q."/>
        </authorList>
    </citation>
    <scope>NUCLEOTIDE SEQUENCE [LARGE SCALE GENOMIC DNA]</scope>
    <source>
        <strain evidence="3 4">M1R5S18</strain>
    </source>
</reference>
<accession>A0ABT6JEQ8</accession>
<protein>
    <submittedName>
        <fullName evidence="3">Extensin family protein</fullName>
    </submittedName>
</protein>